<keyword evidence="3" id="KW-0732">Signal</keyword>
<keyword evidence="2" id="KW-0812">Transmembrane</keyword>
<evidence type="ECO:0000256" key="2">
    <source>
        <dbReference type="SAM" id="Phobius"/>
    </source>
</evidence>
<proteinExistence type="predicted"/>
<feature type="compositionally biased region" description="Basic and acidic residues" evidence="1">
    <location>
        <begin position="1144"/>
        <end position="1156"/>
    </location>
</feature>
<protein>
    <submittedName>
        <fullName evidence="4">MTA7p</fullName>
    </submittedName>
</protein>
<name>M1KK84_TETTH</name>
<reference evidence="4" key="1">
    <citation type="journal article" date="2013" name="PLoS Biol.">
        <title>Selecting One of Several Mating Types through Gene Segment Joining and Deletion in Tetrahymena thermophila.</title>
        <authorList>
            <person name="Cervantes M.D."/>
            <person name="Hamilton E.P."/>
            <person name="Xiong J."/>
            <person name="Lawson M.J."/>
            <person name="Yuan D."/>
            <person name="Hadjithomas M."/>
            <person name="Miao W."/>
            <person name="Orias E."/>
        </authorList>
    </citation>
    <scope>NUCLEOTIDE SEQUENCE</scope>
    <source>
        <strain evidence="4">SB4223</strain>
    </source>
</reference>
<dbReference type="InterPro" id="IPR009030">
    <property type="entry name" value="Growth_fac_rcpt_cys_sf"/>
</dbReference>
<feature type="transmembrane region" description="Helical" evidence="2">
    <location>
        <begin position="1287"/>
        <end position="1308"/>
    </location>
</feature>
<dbReference type="SUPFAM" id="SSF57184">
    <property type="entry name" value="Growth factor receptor domain"/>
    <property type="match status" value="1"/>
</dbReference>
<feature type="signal peptide" evidence="3">
    <location>
        <begin position="1"/>
        <end position="24"/>
    </location>
</feature>
<evidence type="ECO:0000256" key="1">
    <source>
        <dbReference type="SAM" id="MobiDB-lite"/>
    </source>
</evidence>
<feature type="chain" id="PRO_5004015785" evidence="3">
    <location>
        <begin position="25"/>
        <end position="1494"/>
    </location>
</feature>
<evidence type="ECO:0000256" key="3">
    <source>
        <dbReference type="SAM" id="SignalP"/>
    </source>
</evidence>
<organism evidence="4">
    <name type="scientific">Tetrahymena thermophila</name>
    <dbReference type="NCBI Taxonomy" id="5911"/>
    <lineage>
        <taxon>Eukaryota</taxon>
        <taxon>Sar</taxon>
        <taxon>Alveolata</taxon>
        <taxon>Ciliophora</taxon>
        <taxon>Intramacronucleata</taxon>
        <taxon>Oligohymenophorea</taxon>
        <taxon>Hymenostomatida</taxon>
        <taxon>Tetrahymenina</taxon>
        <taxon>Tetrahymenidae</taxon>
        <taxon>Tetrahymena</taxon>
    </lineage>
</organism>
<feature type="region of interest" description="Disordered" evidence="1">
    <location>
        <begin position="1142"/>
        <end position="1188"/>
    </location>
</feature>
<feature type="compositionally biased region" description="Polar residues" evidence="1">
    <location>
        <begin position="1157"/>
        <end position="1171"/>
    </location>
</feature>
<feature type="compositionally biased region" description="Low complexity" evidence="1">
    <location>
        <begin position="1236"/>
        <end position="1264"/>
    </location>
</feature>
<feature type="transmembrane region" description="Helical" evidence="2">
    <location>
        <begin position="1205"/>
        <end position="1227"/>
    </location>
</feature>
<keyword evidence="2" id="KW-1133">Transmembrane helix</keyword>
<dbReference type="EMBL" id="KC405260">
    <property type="protein sequence ID" value="AGF25229.1"/>
    <property type="molecule type" value="Genomic_DNA"/>
</dbReference>
<sequence>MKFYLLTFLVKCFIAFQIQFTIQAKNNLCYHLIFYQSLKQILVSRAFSYFDFNYFNIDRGIIFQFYTLDLIYIQITTNDFASLNNSTLNNYFSSKMMILSQPSFSIKQNQTCFLPLAQNTYNRVVGLDIYDRNNNLLYNLQVKNKVLIKLTTQKLVYNQDNSMFLSLTFNVFEQFRIIDPNLQEYFQIQISPQNKSQTYPQYQFRLLADNQEISSYQTVQGYSYFAKQYNQSSFPTQFTNLEIIFSDYSFQTVYLQLALGAAQTSMTIYNQYYSVQQLQIANFNALIKPAPQTNFLGNEIDVQLQFSIYQQCSLSQIIFPPEISAQFSQTQPVLQLQNVINNQIQYLETTFDSRTLNLKQKQNTLQQQDNSNVLVIQSFNDVVGINKNLSFVFNCFQNSQFIKNVTLSATTYSNSNQTSALLQFYNYDQKNLTINISIMKIYIQNTSLFLRLPQGISYLDQTQNSILVNGFVFSQFQWQQGIISFSQANFSSTSIQISIKNVQLNVQSNGGYNISTILVKCIQNSSFVFQVDSNSKQSYQIFELPSPPTTLIKINSFNQTNANSLNILENRTSVQSQLIFSFSILQFLDTCSWLIVTIPNRFTIGFLKQSQFNLQDCVGNSYSYLQGNPISYQSVISFTDNNNCIYISCSALKLVSQSNNNNQCQNNIITIDNVKSPDLPTQTESLNLIIANSKTPAQANNFPPTFYTSSLNLSDITLPYLFFSSEQQRYQGISLQQVDLSSLSFYASSNYLGDVFNFSMTFSFPIYFSQQHKINVDLPVKLLANQTVQCFPQSKIQCSLQIGDQQIQTTIQIIFVDQVIPDIKITLQLFCAALQQSNQQNQQFFSLIRIFQQNQIINTQNKTIDVFSNFTTTQWITFSTTPLQISNSLLGIQGNNYTFLISKLFTPPNLTENYFLGLELDSSLQFNQTSLNCYLLNITLDTSLINENKIDCFFSSMNMLILPLSKILTSQSFQLRISGLRNPSGIVEQNEQNVAQTYNFQLIWSTQQGNSFKNVWLIQSVSLPITSKYTCSPNCQACASNYAACTACAPGYLKSQYNHHAVLACLPTCSPQYVAYNGTCLACQLKDPQCLSCSPSNLTQCSSCNQGYTLVPEFNGCVDSHLLQTARSRLLDYSLSTNLADNIDTTHPDDAQKSDKAQSLTRMTEESSSAKADQREGGESSSNTGSKVMGQLQDTVGALKGGGAIFIWIVLAALAVSVSQSVLRYTYNKLKGKSHSNGSSSGMRRSSSGSRSSSSGSSSAGRNASGKEHKGVREREKELRGQRIDCLMLFLLSVAEAIQMPYTLLWGFSVSGGDFESPVLQTLLGACALSTLLWIFDAYLLGSILANSENTPKTSCLLNPLPSSKREGCLSFLIVPARLAFCLIPKSVSLTLTNIFSVEGWFRYPYGEDVERATIVLTNFRKVLSSQIKSNVSGLCSLVSFLILQYPEVLSSYVQIYDLIIFDIVMTILCLTNIRNVDKLISTLNQIQESEGEL</sequence>
<feature type="region of interest" description="Disordered" evidence="1">
    <location>
        <begin position="1232"/>
        <end position="1276"/>
    </location>
</feature>
<accession>M1KK84</accession>
<feature type="compositionally biased region" description="Basic and acidic residues" evidence="1">
    <location>
        <begin position="1265"/>
        <end position="1276"/>
    </location>
</feature>
<gene>
    <name evidence="4" type="primary">MTA7</name>
</gene>
<keyword evidence="2" id="KW-0472">Membrane</keyword>
<dbReference type="SMART" id="SM00261">
    <property type="entry name" value="FU"/>
    <property type="match status" value="2"/>
</dbReference>
<evidence type="ECO:0000313" key="4">
    <source>
        <dbReference type="EMBL" id="AGF25229.1"/>
    </source>
</evidence>
<feature type="transmembrane region" description="Helical" evidence="2">
    <location>
        <begin position="1320"/>
        <end position="1341"/>
    </location>
</feature>
<dbReference type="InterPro" id="IPR006212">
    <property type="entry name" value="Furin_repeat"/>
</dbReference>